<protein>
    <submittedName>
        <fullName evidence="1">13483_t:CDS:1</fullName>
    </submittedName>
</protein>
<organism evidence="1 2">
    <name type="scientific">Acaulospora morrowiae</name>
    <dbReference type="NCBI Taxonomy" id="94023"/>
    <lineage>
        <taxon>Eukaryota</taxon>
        <taxon>Fungi</taxon>
        <taxon>Fungi incertae sedis</taxon>
        <taxon>Mucoromycota</taxon>
        <taxon>Glomeromycotina</taxon>
        <taxon>Glomeromycetes</taxon>
        <taxon>Diversisporales</taxon>
        <taxon>Acaulosporaceae</taxon>
        <taxon>Acaulospora</taxon>
    </lineage>
</organism>
<dbReference type="AlphaFoldDB" id="A0A9N9GQW3"/>
<evidence type="ECO:0000313" key="2">
    <source>
        <dbReference type="Proteomes" id="UP000789342"/>
    </source>
</evidence>
<gene>
    <name evidence="1" type="ORF">AMORRO_LOCUS8581</name>
</gene>
<keyword evidence="2" id="KW-1185">Reference proteome</keyword>
<comment type="caution">
    <text evidence="1">The sequence shown here is derived from an EMBL/GenBank/DDBJ whole genome shotgun (WGS) entry which is preliminary data.</text>
</comment>
<evidence type="ECO:0000313" key="1">
    <source>
        <dbReference type="EMBL" id="CAG8619220.1"/>
    </source>
</evidence>
<accession>A0A9N9GQW3</accession>
<reference evidence="1" key="1">
    <citation type="submission" date="2021-06" db="EMBL/GenBank/DDBJ databases">
        <authorList>
            <person name="Kallberg Y."/>
            <person name="Tangrot J."/>
            <person name="Rosling A."/>
        </authorList>
    </citation>
    <scope>NUCLEOTIDE SEQUENCE</scope>
    <source>
        <strain evidence="1">CL551</strain>
    </source>
</reference>
<dbReference type="Proteomes" id="UP000789342">
    <property type="component" value="Unassembled WGS sequence"/>
</dbReference>
<name>A0A9N9GQW3_9GLOM</name>
<proteinExistence type="predicted"/>
<feature type="non-terminal residue" evidence="1">
    <location>
        <position position="1"/>
    </location>
</feature>
<sequence length="84" mass="9162">MKCFAIPISCCIYLPATVPLKRQTFLFGSPSEYGMGNTLWLHCTQLRNPYNGTPLNTINEAQNGTGGSTLSELKSPGLLVKVRT</sequence>
<dbReference type="EMBL" id="CAJVPV010007470">
    <property type="protein sequence ID" value="CAG8619220.1"/>
    <property type="molecule type" value="Genomic_DNA"/>
</dbReference>